<evidence type="ECO:0000313" key="2">
    <source>
        <dbReference type="EMBL" id="QHB21549.1"/>
    </source>
</evidence>
<evidence type="ECO:0000256" key="1">
    <source>
        <dbReference type="SAM" id="SignalP"/>
    </source>
</evidence>
<feature type="signal peptide" evidence="1">
    <location>
        <begin position="1"/>
        <end position="19"/>
    </location>
</feature>
<reference evidence="2" key="1">
    <citation type="journal article" date="2019" name="Toxins">
        <title>Missiles of mass disruption: composition and glandular origin of venom used as a projectile defensive weapon by the assassin bug Platymeris rhadamanthus.</title>
        <authorList>
            <person name="Walker A.A."/>
            <person name="Robinson S.D."/>
            <person name="Undheim E.A.B."/>
            <person name="Jin J."/>
            <person name="Han X."/>
            <person name="Fry B.G."/>
            <person name="Vetter I."/>
            <person name="King G.F."/>
        </authorList>
    </citation>
    <scope>NUCLEOTIDE SEQUENCE</scope>
    <source>
        <tissue evidence="2">Venom glands</tissue>
    </source>
</reference>
<proteinExistence type="evidence at transcript level"/>
<dbReference type="EMBL" id="MN208360">
    <property type="protein sequence ID" value="QHB21549.1"/>
    <property type="molecule type" value="mRNA"/>
</dbReference>
<organism evidence="2">
    <name type="scientific">Platymeris rhadamanthus</name>
    <name type="common">Red spot assassin bug</name>
    <dbReference type="NCBI Taxonomy" id="1134088"/>
    <lineage>
        <taxon>Eukaryota</taxon>
        <taxon>Metazoa</taxon>
        <taxon>Ecdysozoa</taxon>
        <taxon>Arthropoda</taxon>
        <taxon>Hexapoda</taxon>
        <taxon>Insecta</taxon>
        <taxon>Pterygota</taxon>
        <taxon>Neoptera</taxon>
        <taxon>Paraneoptera</taxon>
        <taxon>Hemiptera</taxon>
        <taxon>Heteroptera</taxon>
        <taxon>Panheteroptera</taxon>
        <taxon>Cimicomorpha</taxon>
        <taxon>Reduviidae</taxon>
        <taxon>Platymeris</taxon>
    </lineage>
</organism>
<protein>
    <submittedName>
        <fullName evidence="2">Venom redulysin 9</fullName>
    </submittedName>
</protein>
<dbReference type="AlphaFoldDB" id="A0A6B9L504"/>
<name>A0A6B9L504_PLARH</name>
<accession>A0A6B9L504</accession>
<keyword evidence="1" id="KW-0732">Signal</keyword>
<sequence>MSKIWLLLLLVAVFQFVHSYPAEYDDVDEYMSDEYLSDAKNNEELGRKNDKYIGDVLKEKLRKLKKSMLEGLRRLKNKVIIAIPSKCGGGRCNNCVILKNPTKQTWCLNVDTTKIKENTLILRINKGKAFEIKLDDAPKSVDGGNFGKVYIKSTTESGKGQAKTNFCLAILGEKLKIGCIFCATYENNKLKEKSKPETFAGTLDDRGDMVKLIDGNIVYI</sequence>
<feature type="chain" id="PRO_5025465845" evidence="1">
    <location>
        <begin position="20"/>
        <end position="220"/>
    </location>
</feature>